<dbReference type="AlphaFoldDB" id="A0A511B2C9"/>
<reference evidence="1 2" key="1">
    <citation type="submission" date="2019-07" db="EMBL/GenBank/DDBJ databases">
        <title>Whole genome shotgun sequence of Gluconobacter wancherniae NBRC 103581.</title>
        <authorList>
            <person name="Hosoyama A."/>
            <person name="Uohara A."/>
            <person name="Ohji S."/>
            <person name="Ichikawa N."/>
        </authorList>
    </citation>
    <scope>NUCLEOTIDE SEQUENCE [LARGE SCALE GENOMIC DNA]</scope>
    <source>
        <strain evidence="1 2">NBRC 103581</strain>
    </source>
</reference>
<dbReference type="Proteomes" id="UP000321230">
    <property type="component" value="Unassembled WGS sequence"/>
</dbReference>
<accession>A0A511B2C9</accession>
<sequence length="155" mass="17044">MPAELLPGLGHLLQGWVVKKTSSLAPQRLTCDEVEQLAAASIETLAQKALGEAHQEWGSLADLTQGWIVQRVQGTAPSVLGAEDYRQLVRYALECFTQRDSGTELPSQETGTSVQDLIANENIDENEVLPDGRNVRAVLMEDPFYFAREHLALSL</sequence>
<evidence type="ECO:0000313" key="1">
    <source>
        <dbReference type="EMBL" id="GEK94629.1"/>
    </source>
</evidence>
<keyword evidence="2" id="KW-1185">Reference proteome</keyword>
<dbReference type="RefSeq" id="WP_146798343.1">
    <property type="nucleotide sequence ID" value="NZ_BARC01000001.1"/>
</dbReference>
<gene>
    <name evidence="1" type="ORF">GWA01_23990</name>
</gene>
<dbReference type="OrthoDB" id="7283284at2"/>
<comment type="caution">
    <text evidence="1">The sequence shown here is derived from an EMBL/GenBank/DDBJ whole genome shotgun (WGS) entry which is preliminary data.</text>
</comment>
<name>A0A511B2C9_9PROT</name>
<organism evidence="1 2">
    <name type="scientific">Gluconobacter wancherniae NBRC 103581</name>
    <dbReference type="NCBI Taxonomy" id="656744"/>
    <lineage>
        <taxon>Bacteria</taxon>
        <taxon>Pseudomonadati</taxon>
        <taxon>Pseudomonadota</taxon>
        <taxon>Alphaproteobacteria</taxon>
        <taxon>Acetobacterales</taxon>
        <taxon>Acetobacteraceae</taxon>
        <taxon>Gluconobacter</taxon>
    </lineage>
</organism>
<proteinExistence type="predicted"/>
<evidence type="ECO:0000313" key="2">
    <source>
        <dbReference type="Proteomes" id="UP000321230"/>
    </source>
</evidence>
<protein>
    <submittedName>
        <fullName evidence="1">Uncharacterized protein</fullName>
    </submittedName>
</protein>
<dbReference type="EMBL" id="BJUZ01000004">
    <property type="protein sequence ID" value="GEK94629.1"/>
    <property type="molecule type" value="Genomic_DNA"/>
</dbReference>